<dbReference type="Gene3D" id="3.40.50.720">
    <property type="entry name" value="NAD(P)-binding Rossmann-like Domain"/>
    <property type="match status" value="1"/>
</dbReference>
<keyword evidence="9" id="KW-1185">Reference proteome</keyword>
<keyword evidence="4" id="KW-0862">Zinc</keyword>
<evidence type="ECO:0000313" key="8">
    <source>
        <dbReference type="EMBL" id="QBE49047.1"/>
    </source>
</evidence>
<evidence type="ECO:0000259" key="7">
    <source>
        <dbReference type="Pfam" id="PF08240"/>
    </source>
</evidence>
<dbReference type="InterPro" id="IPR036291">
    <property type="entry name" value="NAD(P)-bd_dom_sf"/>
</dbReference>
<keyword evidence="3" id="KW-0479">Metal-binding</keyword>
<sequence length="370" mass="39436">MTRMLARAAVLTEFHAPFDLATIDLGSPGHGQVLVRTLAAPFCSTDWMGWRAMRRKRPPVILGHTAVGMVEALGAGVSDLAVGDRVLVAGTPQCRECFYCQQGRPDQCSVLMDQGDPVIGTMHDGTEVRAAGRVGAYASHMRVDRIQLHPLPPDLPDAEASLLGCGISTAFGAIFRIAEVAPGQTVAVLGLGHLGLWAVQAARLAGAGEVIGIDPHPERRRLALELGADALVDPSREDAVGAVRARTAGRGADAVIEAAGSASATRDAVLMTRRAGTAVLTGVAHSDTEVSIPQLHLTVLGKRVIGCQNGQLTLDRDMPEWIALLREGRIDCSRILTHRYRLDEIDRAARQSQTLDDLSGVFVDFSSDRE</sequence>
<accession>A0A4P6KF68</accession>
<evidence type="ECO:0000256" key="1">
    <source>
        <dbReference type="ARBA" id="ARBA00001947"/>
    </source>
</evidence>
<name>A0A4P6KF68_9MICO</name>
<feature type="domain" description="Alcohol dehydrogenase-like N-terminal" evidence="7">
    <location>
        <begin position="30"/>
        <end position="152"/>
    </location>
</feature>
<protein>
    <submittedName>
        <fullName evidence="8">Zinc-binding alcohol dehydrogenase</fullName>
    </submittedName>
</protein>
<comment type="similarity">
    <text evidence="2">Belongs to the zinc-containing alcohol dehydrogenase family.</text>
</comment>
<reference evidence="8 9" key="1">
    <citation type="submission" date="2019-02" db="EMBL/GenBank/DDBJ databases">
        <authorList>
            <person name="Sun L."/>
            <person name="Pan D."/>
            <person name="Wu X."/>
        </authorList>
    </citation>
    <scope>NUCLEOTIDE SEQUENCE [LARGE SCALE GENOMIC DNA]</scope>
    <source>
        <strain evidence="8 9">JW-1</strain>
    </source>
</reference>
<comment type="cofactor">
    <cofactor evidence="1">
        <name>Zn(2+)</name>
        <dbReference type="ChEBI" id="CHEBI:29105"/>
    </cofactor>
</comment>
<dbReference type="Pfam" id="PF08240">
    <property type="entry name" value="ADH_N"/>
    <property type="match status" value="1"/>
</dbReference>
<dbReference type="Pfam" id="PF00107">
    <property type="entry name" value="ADH_zinc_N"/>
    <property type="match status" value="1"/>
</dbReference>
<dbReference type="InterPro" id="IPR013154">
    <property type="entry name" value="ADH-like_N"/>
</dbReference>
<organism evidence="8 9">
    <name type="scientific">Leucobacter triazinivorans</name>
    <dbReference type="NCBI Taxonomy" id="1784719"/>
    <lineage>
        <taxon>Bacteria</taxon>
        <taxon>Bacillati</taxon>
        <taxon>Actinomycetota</taxon>
        <taxon>Actinomycetes</taxon>
        <taxon>Micrococcales</taxon>
        <taxon>Microbacteriaceae</taxon>
        <taxon>Leucobacter</taxon>
    </lineage>
</organism>
<dbReference type="PANTHER" id="PTHR43350:SF19">
    <property type="entry name" value="D-GULOSIDE 3-DEHYDROGENASE"/>
    <property type="match status" value="1"/>
</dbReference>
<keyword evidence="5" id="KW-0560">Oxidoreductase</keyword>
<dbReference type="AlphaFoldDB" id="A0A4P6KF68"/>
<evidence type="ECO:0000256" key="2">
    <source>
        <dbReference type="ARBA" id="ARBA00008072"/>
    </source>
</evidence>
<dbReference type="Gene3D" id="3.90.180.10">
    <property type="entry name" value="Medium-chain alcohol dehydrogenases, catalytic domain"/>
    <property type="match status" value="1"/>
</dbReference>
<feature type="domain" description="Alcohol dehydrogenase-like C-terminal" evidence="6">
    <location>
        <begin position="194"/>
        <end position="325"/>
    </location>
</feature>
<dbReference type="Proteomes" id="UP000289260">
    <property type="component" value="Chromosome"/>
</dbReference>
<dbReference type="EMBL" id="CP035806">
    <property type="protein sequence ID" value="QBE49047.1"/>
    <property type="molecule type" value="Genomic_DNA"/>
</dbReference>
<evidence type="ECO:0000259" key="6">
    <source>
        <dbReference type="Pfam" id="PF00107"/>
    </source>
</evidence>
<dbReference type="GO" id="GO:0016491">
    <property type="term" value="F:oxidoreductase activity"/>
    <property type="evidence" value="ECO:0007669"/>
    <property type="project" value="UniProtKB-KW"/>
</dbReference>
<evidence type="ECO:0000256" key="4">
    <source>
        <dbReference type="ARBA" id="ARBA00022833"/>
    </source>
</evidence>
<evidence type="ECO:0000256" key="3">
    <source>
        <dbReference type="ARBA" id="ARBA00022723"/>
    </source>
</evidence>
<dbReference type="PANTHER" id="PTHR43350">
    <property type="entry name" value="NAD-DEPENDENT ALCOHOL DEHYDROGENASE"/>
    <property type="match status" value="1"/>
</dbReference>
<dbReference type="InterPro" id="IPR011032">
    <property type="entry name" value="GroES-like_sf"/>
</dbReference>
<proteinExistence type="inferred from homology"/>
<dbReference type="InterPro" id="IPR013149">
    <property type="entry name" value="ADH-like_C"/>
</dbReference>
<dbReference type="KEGG" id="ltr:EVS81_09505"/>
<evidence type="ECO:0000256" key="5">
    <source>
        <dbReference type="ARBA" id="ARBA00023002"/>
    </source>
</evidence>
<dbReference type="GO" id="GO:0046872">
    <property type="term" value="F:metal ion binding"/>
    <property type="evidence" value="ECO:0007669"/>
    <property type="project" value="UniProtKB-KW"/>
</dbReference>
<dbReference type="OrthoDB" id="9797931at2"/>
<gene>
    <name evidence="8" type="ORF">EVS81_09505</name>
</gene>
<dbReference type="FunFam" id="3.40.50.720:FF:000003">
    <property type="entry name" value="S-(hydroxymethyl)glutathione dehydrogenase"/>
    <property type="match status" value="1"/>
</dbReference>
<evidence type="ECO:0000313" key="9">
    <source>
        <dbReference type="Proteomes" id="UP000289260"/>
    </source>
</evidence>
<dbReference type="SUPFAM" id="SSF50129">
    <property type="entry name" value="GroES-like"/>
    <property type="match status" value="1"/>
</dbReference>
<dbReference type="SUPFAM" id="SSF51735">
    <property type="entry name" value="NAD(P)-binding Rossmann-fold domains"/>
    <property type="match status" value="1"/>
</dbReference>